<feature type="transmembrane region" description="Helical" evidence="1">
    <location>
        <begin position="86"/>
        <end position="103"/>
    </location>
</feature>
<accession>A0ABQ3UPK6</accession>
<keyword evidence="1" id="KW-0472">Membrane</keyword>
<dbReference type="Proteomes" id="UP000654345">
    <property type="component" value="Unassembled WGS sequence"/>
</dbReference>
<evidence type="ECO:0000313" key="2">
    <source>
        <dbReference type="EMBL" id="GHO54694.1"/>
    </source>
</evidence>
<protein>
    <recommendedName>
        <fullName evidence="4">DUF2127 domain-containing protein</fullName>
    </recommendedName>
</protein>
<dbReference type="EMBL" id="BNJG01000001">
    <property type="protein sequence ID" value="GHO54694.1"/>
    <property type="molecule type" value="Genomic_DNA"/>
</dbReference>
<feature type="transmembrane region" description="Helical" evidence="1">
    <location>
        <begin position="53"/>
        <end position="79"/>
    </location>
</feature>
<feature type="transmembrane region" description="Helical" evidence="1">
    <location>
        <begin position="109"/>
        <end position="129"/>
    </location>
</feature>
<evidence type="ECO:0000256" key="1">
    <source>
        <dbReference type="SAM" id="Phobius"/>
    </source>
</evidence>
<organism evidence="2 3">
    <name type="scientific">Ktedonobacter robiniae</name>
    <dbReference type="NCBI Taxonomy" id="2778365"/>
    <lineage>
        <taxon>Bacteria</taxon>
        <taxon>Bacillati</taxon>
        <taxon>Chloroflexota</taxon>
        <taxon>Ktedonobacteria</taxon>
        <taxon>Ktedonobacterales</taxon>
        <taxon>Ktedonobacteraceae</taxon>
        <taxon>Ktedonobacter</taxon>
    </lineage>
</organism>
<proteinExistence type="predicted"/>
<keyword evidence="1" id="KW-0812">Transmembrane</keyword>
<comment type="caution">
    <text evidence="2">The sequence shown here is derived from an EMBL/GenBank/DDBJ whole genome shotgun (WGS) entry which is preliminary data.</text>
</comment>
<keyword evidence="3" id="KW-1185">Reference proteome</keyword>
<gene>
    <name evidence="2" type="ORF">KSB_31690</name>
</gene>
<feature type="transmembrane region" description="Helical" evidence="1">
    <location>
        <begin position="12"/>
        <end position="33"/>
    </location>
</feature>
<evidence type="ECO:0008006" key="4">
    <source>
        <dbReference type="Google" id="ProtNLM"/>
    </source>
</evidence>
<reference evidence="2 3" key="1">
    <citation type="journal article" date="2021" name="Int. J. Syst. Evol. Microbiol.">
        <title>Reticulibacter mediterranei gen. nov., sp. nov., within the new family Reticulibacteraceae fam. nov., and Ktedonospora formicarum gen. nov., sp. nov., Ktedonobacter robiniae sp. nov., Dictyobacter formicarum sp. nov. and Dictyobacter arantiisoli sp. nov., belonging to the class Ktedonobacteria.</title>
        <authorList>
            <person name="Yabe S."/>
            <person name="Zheng Y."/>
            <person name="Wang C.M."/>
            <person name="Sakai Y."/>
            <person name="Abe K."/>
            <person name="Yokota A."/>
            <person name="Donadio S."/>
            <person name="Cavaletti L."/>
            <person name="Monciardini P."/>
        </authorList>
    </citation>
    <scope>NUCLEOTIDE SEQUENCE [LARGE SCALE GENOMIC DNA]</scope>
    <source>
        <strain evidence="2 3">SOSP1-30</strain>
    </source>
</reference>
<sequence>MLKLLTYARQRINPKLVIGIGVGLVPILLFIVGQNAFAIAMHTSSLLSPNTTLGFFGLSLEFLTILSYAFLYLAMLLMLIFPQFRMYCYGLAISLLLVPALSLYYFGSMGAWCGAPIAVVALVFIAQLIQGQRQRQASSLNVLSNNEVDPQA</sequence>
<evidence type="ECO:0000313" key="3">
    <source>
        <dbReference type="Proteomes" id="UP000654345"/>
    </source>
</evidence>
<name>A0ABQ3UPK6_9CHLR</name>
<keyword evidence="1" id="KW-1133">Transmembrane helix</keyword>
<dbReference type="RefSeq" id="WP_201371371.1">
    <property type="nucleotide sequence ID" value="NZ_BNJG01000001.1"/>
</dbReference>